<dbReference type="GO" id="GO:0016779">
    <property type="term" value="F:nucleotidyltransferase activity"/>
    <property type="evidence" value="ECO:0007669"/>
    <property type="project" value="UniProtKB-KW"/>
</dbReference>
<feature type="non-terminal residue" evidence="1">
    <location>
        <position position="79"/>
    </location>
</feature>
<reference evidence="1" key="1">
    <citation type="submission" date="2013-08" db="EMBL/GenBank/DDBJ databases">
        <authorList>
            <person name="Mendez C."/>
            <person name="Richter M."/>
            <person name="Ferrer M."/>
            <person name="Sanchez J."/>
        </authorList>
    </citation>
    <scope>NUCLEOTIDE SEQUENCE</scope>
</reference>
<name>T1A648_9ZZZZ</name>
<protein>
    <submittedName>
        <fullName evidence="1">Protein-P-II uridylyltransferase</fullName>
    </submittedName>
</protein>
<dbReference type="AlphaFoldDB" id="T1A648"/>
<reference evidence="1" key="2">
    <citation type="journal article" date="2014" name="ISME J.">
        <title>Microbial stratification in low pH oxic and suboxic macroscopic growths along an acid mine drainage.</title>
        <authorList>
            <person name="Mendez-Garcia C."/>
            <person name="Mesa V."/>
            <person name="Sprenger R.R."/>
            <person name="Richter M."/>
            <person name="Diez M.S."/>
            <person name="Solano J."/>
            <person name="Bargiela R."/>
            <person name="Golyshina O.V."/>
            <person name="Manteca A."/>
            <person name="Ramos J.L."/>
            <person name="Gallego J.R."/>
            <person name="Llorente I."/>
            <person name="Martins Dos Santos V.A."/>
            <person name="Jensen O.N."/>
            <person name="Pelaez A.I."/>
            <person name="Sanchez J."/>
            <person name="Ferrer M."/>
        </authorList>
    </citation>
    <scope>NUCLEOTIDE SEQUENCE</scope>
</reference>
<dbReference type="EMBL" id="AUZZ01003754">
    <property type="protein sequence ID" value="EQD56096.1"/>
    <property type="molecule type" value="Genomic_DNA"/>
</dbReference>
<organism evidence="1">
    <name type="scientific">mine drainage metagenome</name>
    <dbReference type="NCBI Taxonomy" id="410659"/>
    <lineage>
        <taxon>unclassified sequences</taxon>
        <taxon>metagenomes</taxon>
        <taxon>ecological metagenomes</taxon>
    </lineage>
</organism>
<comment type="caution">
    <text evidence="1">The sequence shown here is derived from an EMBL/GenBank/DDBJ whole genome shotgun (WGS) entry which is preliminary data.</text>
</comment>
<evidence type="ECO:0000313" key="1">
    <source>
        <dbReference type="EMBL" id="EQD56096.1"/>
    </source>
</evidence>
<proteinExistence type="predicted"/>
<keyword evidence="1" id="KW-0548">Nucleotidyltransferase</keyword>
<keyword evidence="1" id="KW-0808">Transferase</keyword>
<accession>T1A648</accession>
<gene>
    <name evidence="1" type="ORF">B2A_05404</name>
</gene>
<sequence>MRCGSLEAVSDTVFARAPSALLELFVLLQQHPDIDGVRASTMRAVARSLWLIDEEFRQNPRHHRLFLEIVRSPVGVTHE</sequence>